<keyword evidence="6" id="KW-0067">ATP-binding</keyword>
<gene>
    <name evidence="13" type="ORF">QQ055_00310</name>
</gene>
<evidence type="ECO:0000256" key="7">
    <source>
        <dbReference type="ARBA" id="ARBA00023125"/>
    </source>
</evidence>
<evidence type="ECO:0000256" key="11">
    <source>
        <dbReference type="SAM" id="Coils"/>
    </source>
</evidence>
<keyword evidence="3" id="KW-0547">Nucleotide-binding</keyword>
<keyword evidence="14" id="KW-1185">Reference proteome</keyword>
<dbReference type="Gene3D" id="3.40.50.300">
    <property type="entry name" value="P-loop containing nucleotide triphosphate hydrolases"/>
    <property type="match status" value="1"/>
</dbReference>
<dbReference type="PROSITE" id="PS51199">
    <property type="entry name" value="SF4_HELICASE"/>
    <property type="match status" value="1"/>
</dbReference>
<proteinExistence type="inferred from homology"/>
<evidence type="ECO:0000256" key="8">
    <source>
        <dbReference type="ARBA" id="ARBA00023235"/>
    </source>
</evidence>
<comment type="caution">
    <text evidence="13">The sequence shown here is derived from an EMBL/GenBank/DDBJ whole genome shotgun (WGS) entry which is preliminary data.</text>
</comment>
<evidence type="ECO:0000256" key="10">
    <source>
        <dbReference type="ARBA" id="ARBA00048954"/>
    </source>
</evidence>
<feature type="coiled-coil region" evidence="11">
    <location>
        <begin position="337"/>
        <end position="371"/>
    </location>
</feature>
<keyword evidence="7" id="KW-0238">DNA-binding</keyword>
<dbReference type="SUPFAM" id="SSF52540">
    <property type="entry name" value="P-loop containing nucleoside triphosphate hydrolases"/>
    <property type="match status" value="1"/>
</dbReference>
<evidence type="ECO:0000256" key="5">
    <source>
        <dbReference type="ARBA" id="ARBA00022806"/>
    </source>
</evidence>
<dbReference type="InterPro" id="IPR016136">
    <property type="entry name" value="DNA_helicase_N/primase_C"/>
</dbReference>
<name>A0ABT7LV64_9CYAN</name>
<evidence type="ECO:0000256" key="9">
    <source>
        <dbReference type="ARBA" id="ARBA00044969"/>
    </source>
</evidence>
<keyword evidence="11" id="KW-0175">Coiled coil</keyword>
<dbReference type="EC" id="5.6.2.3" evidence="9"/>
<keyword evidence="4" id="KW-0378">Hydrolase</keyword>
<accession>A0ABT7LV64</accession>
<keyword evidence="5 13" id="KW-0347">Helicase</keyword>
<dbReference type="PANTHER" id="PTHR30153">
    <property type="entry name" value="REPLICATIVE DNA HELICASE DNAB"/>
    <property type="match status" value="1"/>
</dbReference>
<dbReference type="Pfam" id="PF03796">
    <property type="entry name" value="DnaB_C"/>
    <property type="match status" value="1"/>
</dbReference>
<comment type="similarity">
    <text evidence="1">Belongs to the helicase family. DnaB subfamily.</text>
</comment>
<dbReference type="Proteomes" id="UP001230986">
    <property type="component" value="Unassembled WGS sequence"/>
</dbReference>
<dbReference type="GO" id="GO:0004386">
    <property type="term" value="F:helicase activity"/>
    <property type="evidence" value="ECO:0007669"/>
    <property type="project" value="UniProtKB-KW"/>
</dbReference>
<evidence type="ECO:0000256" key="2">
    <source>
        <dbReference type="ARBA" id="ARBA00022705"/>
    </source>
</evidence>
<dbReference type="PANTHER" id="PTHR30153:SF2">
    <property type="entry name" value="REPLICATIVE DNA HELICASE"/>
    <property type="match status" value="1"/>
</dbReference>
<protein>
    <recommendedName>
        <fullName evidence="9">DNA 5'-3' helicase</fullName>
        <ecNumber evidence="9">5.6.2.3</ecNumber>
    </recommendedName>
</protein>
<organism evidence="13 14">
    <name type="scientific">Geitlerinema calcuttense NRMC-F 0142</name>
    <dbReference type="NCBI Taxonomy" id="2922238"/>
    <lineage>
        <taxon>Bacteria</taxon>
        <taxon>Bacillati</taxon>
        <taxon>Cyanobacteriota</taxon>
        <taxon>Cyanophyceae</taxon>
        <taxon>Geitlerinematales</taxon>
        <taxon>Geitlerinemataceae</taxon>
        <taxon>Geitlerinema</taxon>
    </lineage>
</organism>
<dbReference type="RefSeq" id="WP_286004041.1">
    <property type="nucleotide sequence ID" value="NZ_JASVEJ010000001.1"/>
</dbReference>
<evidence type="ECO:0000256" key="1">
    <source>
        <dbReference type="ARBA" id="ARBA00008428"/>
    </source>
</evidence>
<evidence type="ECO:0000256" key="6">
    <source>
        <dbReference type="ARBA" id="ARBA00022840"/>
    </source>
</evidence>
<reference evidence="13 14" key="1">
    <citation type="submission" date="2023-06" db="EMBL/GenBank/DDBJ databases">
        <title>Whole genome sequence of Oscillatoria calcuttensis NRMC-F 0142.</title>
        <authorList>
            <person name="Shakena Fathima T."/>
            <person name="Muralitharan G."/>
            <person name="Thajuddin N."/>
        </authorList>
    </citation>
    <scope>NUCLEOTIDE SEQUENCE [LARGE SCALE GENOMIC DNA]</scope>
    <source>
        <strain evidence="13 14">NRMC-F 0142</strain>
    </source>
</reference>
<evidence type="ECO:0000313" key="14">
    <source>
        <dbReference type="Proteomes" id="UP001230986"/>
    </source>
</evidence>
<sequence>MSPKRHENWLDSPLPSSEESERVILGAVMMNNDLIKDAAECLEPDDFYSPLNRRVFKAMLSLYQQGKNQSPILIVEEIKKDGPTESFGGVSVISNMAYGVPIFSDIEEYLSIVREKSNLRRLVRICSEITATALSGEDETKVIFDEAQKKINDLCESVESGVSTEYFIPLWKVIDNEVLPALENLRYGKTRKLPTGFKAIDAAIGGGISPSDVLLLAADTGAGKSALALQMAYQLSISGTPTAFLAGEMTNGENVQRLLSQLSGITNLNWLNSITESEYQVLCDWVTAIRGANIRFDHRISDMATLRTHIRSVVQRDKIKALVIDYIQLFKMDKIDHRKRNERIAEASQEVKRIANELEIAVIEVAQFNREGAKSAQPGLHDLEGSGQLEKDASLIFILELGEHELHDQKNRKYRDAKIRIVKGRNVGRGEVMGKFYARSVQFDFEQIYQK</sequence>
<evidence type="ECO:0000256" key="3">
    <source>
        <dbReference type="ARBA" id="ARBA00022741"/>
    </source>
</evidence>
<dbReference type="InterPro" id="IPR007693">
    <property type="entry name" value="DNA_helicase_DnaB-like_N"/>
</dbReference>
<dbReference type="Gene3D" id="1.10.860.10">
    <property type="entry name" value="DNAb Helicase, Chain A"/>
    <property type="match status" value="1"/>
</dbReference>
<evidence type="ECO:0000259" key="12">
    <source>
        <dbReference type="PROSITE" id="PS51199"/>
    </source>
</evidence>
<evidence type="ECO:0000313" key="13">
    <source>
        <dbReference type="EMBL" id="MDL5055931.1"/>
    </source>
</evidence>
<dbReference type="InterPro" id="IPR027417">
    <property type="entry name" value="P-loop_NTPase"/>
</dbReference>
<dbReference type="InterPro" id="IPR036185">
    <property type="entry name" value="DNA_heli_DnaB-like_N_sf"/>
</dbReference>
<evidence type="ECO:0000256" key="4">
    <source>
        <dbReference type="ARBA" id="ARBA00022801"/>
    </source>
</evidence>
<feature type="domain" description="SF4 helicase" evidence="12">
    <location>
        <begin position="186"/>
        <end position="451"/>
    </location>
</feature>
<keyword evidence="2" id="KW-0235">DNA replication</keyword>
<dbReference type="SUPFAM" id="SSF48024">
    <property type="entry name" value="N-terminal domain of DnaB helicase"/>
    <property type="match status" value="1"/>
</dbReference>
<dbReference type="EMBL" id="JASVEJ010000001">
    <property type="protein sequence ID" value="MDL5055931.1"/>
    <property type="molecule type" value="Genomic_DNA"/>
</dbReference>
<dbReference type="Pfam" id="PF00772">
    <property type="entry name" value="DnaB"/>
    <property type="match status" value="1"/>
</dbReference>
<dbReference type="InterPro" id="IPR007694">
    <property type="entry name" value="DNA_helicase_DnaB-like_C"/>
</dbReference>
<keyword evidence="8" id="KW-0413">Isomerase</keyword>
<comment type="catalytic activity">
    <reaction evidence="10">
        <text>ATP + H2O = ADP + phosphate + H(+)</text>
        <dbReference type="Rhea" id="RHEA:13065"/>
        <dbReference type="ChEBI" id="CHEBI:15377"/>
        <dbReference type="ChEBI" id="CHEBI:15378"/>
        <dbReference type="ChEBI" id="CHEBI:30616"/>
        <dbReference type="ChEBI" id="CHEBI:43474"/>
        <dbReference type="ChEBI" id="CHEBI:456216"/>
        <dbReference type="EC" id="5.6.2.3"/>
    </reaction>
</comment>